<evidence type="ECO:0000256" key="2">
    <source>
        <dbReference type="ARBA" id="ARBA00007131"/>
    </source>
</evidence>
<evidence type="ECO:0000256" key="3">
    <source>
        <dbReference type="ARBA" id="ARBA00023052"/>
    </source>
</evidence>
<name>A0A926D841_9FIRM</name>
<organism evidence="5 6">
    <name type="scientific">Yeguia hominis</name>
    <dbReference type="NCBI Taxonomy" id="2763662"/>
    <lineage>
        <taxon>Bacteria</taxon>
        <taxon>Bacillati</taxon>
        <taxon>Bacillota</taxon>
        <taxon>Clostridia</taxon>
        <taxon>Eubacteriales</taxon>
        <taxon>Yeguiaceae</taxon>
        <taxon>Yeguia</taxon>
    </lineage>
</organism>
<dbReference type="Pfam" id="PF00456">
    <property type="entry name" value="Transketolase_N"/>
    <property type="match status" value="1"/>
</dbReference>
<accession>A0A926D841</accession>
<dbReference type="SUPFAM" id="SSF52518">
    <property type="entry name" value="Thiamin diphosphate-binding fold (THDP-binding)"/>
    <property type="match status" value="1"/>
</dbReference>
<protein>
    <submittedName>
        <fullName evidence="5">Transketolase</fullName>
    </submittedName>
</protein>
<gene>
    <name evidence="5" type="ORF">IAG03_05395</name>
</gene>
<sequence>MENQKKEFLMQKARRIRALTVDEIAHLGQGHIGGSLSIVDALAVLYFDVMHIDPKNPQMDDRDRFVLSKGHGGPGLYATLAERGYFDVEMLHTLNQPGTLLPSHCDMLRTPGIDMTAGSLGQGISCAVGMAKAAKIFGKSYNVYCIIGDGESQEGQVWEAAMAAAQWKLDNFYLFLDYNKLQLDGYIADINACPNPAERWSAFGFDTQMIDGGDVAAIGDAIEKAKTVSGKPHMIVLDTIKGAGVQFVIDAAPGNHSISVSAEQRDEALKALGQ</sequence>
<keyword evidence="3" id="KW-0786">Thiamine pyrophosphate</keyword>
<comment type="caution">
    <text evidence="5">The sequence shown here is derived from an EMBL/GenBank/DDBJ whole genome shotgun (WGS) entry which is preliminary data.</text>
</comment>
<dbReference type="PANTHER" id="PTHR47514:SF1">
    <property type="entry name" value="TRANSKETOLASE N-TERMINAL SECTION-RELATED"/>
    <property type="match status" value="1"/>
</dbReference>
<evidence type="ECO:0000313" key="6">
    <source>
        <dbReference type="Proteomes" id="UP000651482"/>
    </source>
</evidence>
<feature type="domain" description="Transketolase N-terminal" evidence="4">
    <location>
        <begin position="13"/>
        <end position="246"/>
    </location>
</feature>
<dbReference type="PANTHER" id="PTHR47514">
    <property type="entry name" value="TRANSKETOLASE N-TERMINAL SECTION-RELATED"/>
    <property type="match status" value="1"/>
</dbReference>
<dbReference type="EMBL" id="JACRSN010000006">
    <property type="protein sequence ID" value="MBC8533446.1"/>
    <property type="molecule type" value="Genomic_DNA"/>
</dbReference>
<reference evidence="5" key="1">
    <citation type="submission" date="2020-08" db="EMBL/GenBank/DDBJ databases">
        <title>Genome public.</title>
        <authorList>
            <person name="Liu C."/>
            <person name="Sun Q."/>
        </authorList>
    </citation>
    <scope>NUCLEOTIDE SEQUENCE</scope>
    <source>
        <strain evidence="5">NSJ-40</strain>
    </source>
</reference>
<dbReference type="InterPro" id="IPR029061">
    <property type="entry name" value="THDP-binding"/>
</dbReference>
<dbReference type="RefSeq" id="WP_249318827.1">
    <property type="nucleotide sequence ID" value="NZ_JACRSN010000006.1"/>
</dbReference>
<evidence type="ECO:0000313" key="5">
    <source>
        <dbReference type="EMBL" id="MBC8533446.1"/>
    </source>
</evidence>
<comment type="similarity">
    <text evidence="2">Belongs to the transketolase family.</text>
</comment>
<proteinExistence type="inferred from homology"/>
<comment type="cofactor">
    <cofactor evidence="1">
        <name>thiamine diphosphate</name>
        <dbReference type="ChEBI" id="CHEBI:58937"/>
    </cofactor>
</comment>
<dbReference type="CDD" id="cd02012">
    <property type="entry name" value="TPP_TK"/>
    <property type="match status" value="1"/>
</dbReference>
<dbReference type="Proteomes" id="UP000651482">
    <property type="component" value="Unassembled WGS sequence"/>
</dbReference>
<dbReference type="AlphaFoldDB" id="A0A926D841"/>
<dbReference type="Gene3D" id="3.40.50.970">
    <property type="match status" value="1"/>
</dbReference>
<evidence type="ECO:0000259" key="4">
    <source>
        <dbReference type="Pfam" id="PF00456"/>
    </source>
</evidence>
<dbReference type="InterPro" id="IPR005474">
    <property type="entry name" value="Transketolase_N"/>
</dbReference>
<evidence type="ECO:0000256" key="1">
    <source>
        <dbReference type="ARBA" id="ARBA00001964"/>
    </source>
</evidence>
<keyword evidence="6" id="KW-1185">Reference proteome</keyword>